<dbReference type="Pfam" id="PF12171">
    <property type="entry name" value="zf-C2H2_jaz"/>
    <property type="match status" value="1"/>
</dbReference>
<feature type="domain" description="C2H2-type" evidence="8">
    <location>
        <begin position="275"/>
        <end position="302"/>
    </location>
</feature>
<dbReference type="FunFam" id="3.30.160.60:FF:000100">
    <property type="entry name" value="Zinc finger 45-like"/>
    <property type="match status" value="1"/>
</dbReference>
<evidence type="ECO:0000256" key="1">
    <source>
        <dbReference type="ARBA" id="ARBA00022723"/>
    </source>
</evidence>
<evidence type="ECO:0000256" key="4">
    <source>
        <dbReference type="ARBA" id="ARBA00022833"/>
    </source>
</evidence>
<feature type="binding site" evidence="6">
    <location>
        <position position="17"/>
    </location>
    <ligand>
        <name>Zn(2+)</name>
        <dbReference type="ChEBI" id="CHEBI:29105"/>
    </ligand>
</feature>
<evidence type="ECO:0008006" key="11">
    <source>
        <dbReference type="Google" id="ProtNLM"/>
    </source>
</evidence>
<protein>
    <recommendedName>
        <fullName evidence="11">Protein krueppel</fullName>
    </recommendedName>
</protein>
<dbReference type="GO" id="GO:0000981">
    <property type="term" value="F:DNA-binding transcription factor activity, RNA polymerase II-specific"/>
    <property type="evidence" value="ECO:0007669"/>
    <property type="project" value="TreeGrafter"/>
</dbReference>
<feature type="domain" description="C2H2-type" evidence="8">
    <location>
        <begin position="472"/>
        <end position="499"/>
    </location>
</feature>
<evidence type="ECO:0000259" key="9">
    <source>
        <dbReference type="PROSITE" id="PS51915"/>
    </source>
</evidence>
<dbReference type="PANTHER" id="PTHR24408">
    <property type="entry name" value="ZINC FINGER PROTEIN"/>
    <property type="match status" value="1"/>
</dbReference>
<feature type="compositionally biased region" description="Basic and acidic residues" evidence="7">
    <location>
        <begin position="175"/>
        <end position="194"/>
    </location>
</feature>
<dbReference type="SUPFAM" id="SSF57667">
    <property type="entry name" value="beta-beta-alpha zinc fingers"/>
    <property type="match status" value="5"/>
</dbReference>
<dbReference type="PROSITE" id="PS51915">
    <property type="entry name" value="ZAD"/>
    <property type="match status" value="1"/>
</dbReference>
<feature type="binding site" evidence="6">
    <location>
        <position position="66"/>
    </location>
    <ligand>
        <name>Zn(2+)</name>
        <dbReference type="ChEBI" id="CHEBI:29105"/>
    </ligand>
</feature>
<dbReference type="FunFam" id="3.30.160.60:FF:004084">
    <property type="match status" value="1"/>
</dbReference>
<proteinExistence type="predicted"/>
<name>A0A1B6DHH9_9HEMI</name>
<dbReference type="AlphaFoldDB" id="A0A1B6DHH9"/>
<evidence type="ECO:0000256" key="5">
    <source>
        <dbReference type="PROSITE-ProRule" id="PRU00042"/>
    </source>
</evidence>
<keyword evidence="3 5" id="KW-0863">Zinc-finger</keyword>
<evidence type="ECO:0000256" key="6">
    <source>
        <dbReference type="PROSITE-ProRule" id="PRU01263"/>
    </source>
</evidence>
<dbReference type="GO" id="GO:0043565">
    <property type="term" value="F:sequence-specific DNA binding"/>
    <property type="evidence" value="ECO:0007669"/>
    <property type="project" value="TreeGrafter"/>
</dbReference>
<dbReference type="SMART" id="SM00868">
    <property type="entry name" value="zf-AD"/>
    <property type="match status" value="1"/>
</dbReference>
<dbReference type="InterPro" id="IPR013087">
    <property type="entry name" value="Znf_C2H2_type"/>
</dbReference>
<feature type="domain" description="ZAD" evidence="9">
    <location>
        <begin position="15"/>
        <end position="90"/>
    </location>
</feature>
<feature type="domain" description="C2H2-type" evidence="8">
    <location>
        <begin position="332"/>
        <end position="361"/>
    </location>
</feature>
<reference evidence="10" key="1">
    <citation type="submission" date="2015-12" db="EMBL/GenBank/DDBJ databases">
        <title>De novo transcriptome assembly of four potential Pierce s Disease insect vectors from Arizona vineyards.</title>
        <authorList>
            <person name="Tassone E.E."/>
        </authorList>
    </citation>
    <scope>NUCLEOTIDE SEQUENCE</scope>
</reference>
<dbReference type="InterPro" id="IPR022755">
    <property type="entry name" value="Znf_C2H2_jaz"/>
</dbReference>
<dbReference type="Pfam" id="PF07776">
    <property type="entry name" value="zf-AD"/>
    <property type="match status" value="1"/>
</dbReference>
<gene>
    <name evidence="10" type="ORF">g.5016</name>
</gene>
<keyword evidence="1 6" id="KW-0479">Metal-binding</keyword>
<dbReference type="PROSITE" id="PS50157">
    <property type="entry name" value="ZINC_FINGER_C2H2_2"/>
    <property type="match status" value="9"/>
</dbReference>
<feature type="binding site" evidence="6">
    <location>
        <position position="20"/>
    </location>
    <ligand>
        <name>Zn(2+)</name>
        <dbReference type="ChEBI" id="CHEBI:29105"/>
    </ligand>
</feature>
<accession>A0A1B6DHH9</accession>
<dbReference type="Gene3D" id="3.30.160.60">
    <property type="entry name" value="Classic Zinc Finger"/>
    <property type="match status" value="7"/>
</dbReference>
<organism evidence="10">
    <name type="scientific">Clastoptera arizonana</name>
    <name type="common">Arizona spittle bug</name>
    <dbReference type="NCBI Taxonomy" id="38151"/>
    <lineage>
        <taxon>Eukaryota</taxon>
        <taxon>Metazoa</taxon>
        <taxon>Ecdysozoa</taxon>
        <taxon>Arthropoda</taxon>
        <taxon>Hexapoda</taxon>
        <taxon>Insecta</taxon>
        <taxon>Pterygota</taxon>
        <taxon>Neoptera</taxon>
        <taxon>Paraneoptera</taxon>
        <taxon>Hemiptera</taxon>
        <taxon>Auchenorrhyncha</taxon>
        <taxon>Cercopoidea</taxon>
        <taxon>Clastopteridae</taxon>
        <taxon>Clastoptera</taxon>
    </lineage>
</organism>
<sequence>MENVVNEGIVYETEEFCRLCASESKNGVEIYSPEGHKQCLEEKINYCLRISVSKTDLLPKHVCNFCYTRLEDWHRFADEANKVQHTLELLVQMKSFSNNSSEDYIDLPLNNQMEVKEENTVQLLSSQNLISVSSENLMESFLLHKTMVDDIKDSKIVDECFEKNKLLSNSFQSNDTRKGNAEKERRKTKTEPNIRTKNKINKRKNKKVLNTSESEESSNAVVDSNDDSKGFQDENVKDEVQNRLGIKCNECNIIIPVKSLFDEHYQSSYNKKPLYTCSFCDKTIEKYSTFRSHRYRHYTEGRYRCEICNKGFNLKNLLDLHITAKHTEIKPFICESCGKGFVTQSALDTHIKGHNHKEEYPCKECGKILYTKGGLTAHTNIHKLGRRFMCDLCGKTFSQKVNMQNHVKLHNNDRPYHCEKCGKSFAEKSHLNRHYIYHSEKRPFKCLICSKMYKTERCLKIHNLIHSENRPFICTYCNKGFLSVTKLKQHCNIHTGERPYKCKYCDRTFTNYPNWLKHIRRRHKVDHKTGMSIEVKEQTAESKNILPANNSFNICENNDINISNVIGPEVRQMTQQALNFSFLNQMYSDQNFMSNILLSSHMLPL</sequence>
<dbReference type="FunFam" id="3.30.160.60:FF:001397">
    <property type="entry name" value="Datilografo, isoform A"/>
    <property type="match status" value="1"/>
</dbReference>
<evidence type="ECO:0000313" key="10">
    <source>
        <dbReference type="EMBL" id="JAS25137.1"/>
    </source>
</evidence>
<dbReference type="PROSITE" id="PS00028">
    <property type="entry name" value="ZINC_FINGER_C2H2_1"/>
    <property type="match status" value="9"/>
</dbReference>
<feature type="domain" description="C2H2-type" evidence="8">
    <location>
        <begin position="388"/>
        <end position="415"/>
    </location>
</feature>
<feature type="domain" description="C2H2-type" evidence="8">
    <location>
        <begin position="444"/>
        <end position="471"/>
    </location>
</feature>
<feature type="domain" description="C2H2-type" evidence="8">
    <location>
        <begin position="303"/>
        <end position="331"/>
    </location>
</feature>
<evidence type="ECO:0000256" key="2">
    <source>
        <dbReference type="ARBA" id="ARBA00022737"/>
    </source>
</evidence>
<dbReference type="InterPro" id="IPR036236">
    <property type="entry name" value="Znf_C2H2_sf"/>
</dbReference>
<dbReference type="InterPro" id="IPR012934">
    <property type="entry name" value="Znf_AD"/>
</dbReference>
<keyword evidence="2" id="KW-0677">Repeat</keyword>
<dbReference type="GO" id="GO:0005634">
    <property type="term" value="C:nucleus"/>
    <property type="evidence" value="ECO:0007669"/>
    <property type="project" value="InterPro"/>
</dbReference>
<evidence type="ECO:0000256" key="3">
    <source>
        <dbReference type="ARBA" id="ARBA00022771"/>
    </source>
</evidence>
<dbReference type="SMART" id="SM00355">
    <property type="entry name" value="ZnF_C2H2"/>
    <property type="match status" value="9"/>
</dbReference>
<dbReference type="GO" id="GO:0008270">
    <property type="term" value="F:zinc ion binding"/>
    <property type="evidence" value="ECO:0007669"/>
    <property type="project" value="UniProtKB-UniRule"/>
</dbReference>
<dbReference type="EMBL" id="GEDC01012161">
    <property type="protein sequence ID" value="JAS25137.1"/>
    <property type="molecule type" value="Transcribed_RNA"/>
</dbReference>
<dbReference type="FunFam" id="3.30.160.60:FF:000065">
    <property type="entry name" value="B-cell CLL/lymphoma 6, member B"/>
    <property type="match status" value="1"/>
</dbReference>
<keyword evidence="4 6" id="KW-0862">Zinc</keyword>
<feature type="binding site" evidence="6">
    <location>
        <position position="63"/>
    </location>
    <ligand>
        <name>Zn(2+)</name>
        <dbReference type="ChEBI" id="CHEBI:29105"/>
    </ligand>
</feature>
<feature type="domain" description="C2H2-type" evidence="8">
    <location>
        <begin position="360"/>
        <end position="387"/>
    </location>
</feature>
<dbReference type="Gene3D" id="3.40.1800.20">
    <property type="match status" value="1"/>
</dbReference>
<dbReference type="SUPFAM" id="SSF57716">
    <property type="entry name" value="Glucocorticoid receptor-like (DNA-binding domain)"/>
    <property type="match status" value="1"/>
</dbReference>
<dbReference type="Pfam" id="PF00096">
    <property type="entry name" value="zf-C2H2"/>
    <property type="match status" value="4"/>
</dbReference>
<feature type="domain" description="C2H2-type" evidence="8">
    <location>
        <begin position="416"/>
        <end position="443"/>
    </location>
</feature>
<feature type="compositionally biased region" description="Basic residues" evidence="7">
    <location>
        <begin position="196"/>
        <end position="207"/>
    </location>
</feature>
<dbReference type="PANTHER" id="PTHR24408:SF58">
    <property type="entry name" value="TRANSCRIPTION FACTOR (TFIIIA), PUTATIVE (AFU_ORTHOLOGUE AFUA_1G05150)-RELATED"/>
    <property type="match status" value="1"/>
</dbReference>
<feature type="region of interest" description="Disordered" evidence="7">
    <location>
        <begin position="171"/>
        <end position="234"/>
    </location>
</feature>
<feature type="domain" description="C2H2-type" evidence="8">
    <location>
        <begin position="500"/>
        <end position="528"/>
    </location>
</feature>
<evidence type="ECO:0000256" key="7">
    <source>
        <dbReference type="SAM" id="MobiDB-lite"/>
    </source>
</evidence>
<evidence type="ECO:0000259" key="8">
    <source>
        <dbReference type="PROSITE" id="PS50157"/>
    </source>
</evidence>